<organism evidence="1 2">
    <name type="scientific">Parachlamydia acanthamoebae</name>
    <dbReference type="NCBI Taxonomy" id="83552"/>
    <lineage>
        <taxon>Bacteria</taxon>
        <taxon>Pseudomonadati</taxon>
        <taxon>Chlamydiota</taxon>
        <taxon>Chlamydiia</taxon>
        <taxon>Parachlamydiales</taxon>
        <taxon>Parachlamydiaceae</taxon>
        <taxon>Parachlamydia</taxon>
    </lineage>
</organism>
<dbReference type="RefSeq" id="WP_013924945.1">
    <property type="nucleotide sequence ID" value="NZ_JASBUT010000012.1"/>
</dbReference>
<dbReference type="AlphaFoldDB" id="A0A0C1ENJ7"/>
<proteinExistence type="predicted"/>
<evidence type="ECO:0000313" key="2">
    <source>
        <dbReference type="Proteomes" id="UP000031307"/>
    </source>
</evidence>
<sequence length="286" mass="32348">MNSFSSLGADSILNSNCIDHFKKIASSVKVYGIGEEVVDWPQSRKIDRILYLHTPEGEKQSSLLDDLKPKSCVIDMGAGRGMFLLDLKNLQKDLSVIGVGVTKLDQRIINDNLTDNDSIYYGYVPEITELLRNHYQSVDLIMETYGPLTYAENPLHVLIFIGLLLNENGSYSCMSSTTSELPKHVFSTNETVAKIADFFEENMGIKLEFSQKEIDSEAYPGKRCTDFQFRMKPIKDNPIWKKLGENTPDTIWDRLKNEADQKFGEPQKEAAWYSAGGFSISAKKYL</sequence>
<protein>
    <submittedName>
        <fullName evidence="1">Uncharacterized protein</fullName>
    </submittedName>
</protein>
<evidence type="ECO:0000313" key="1">
    <source>
        <dbReference type="EMBL" id="KIA77889.1"/>
    </source>
</evidence>
<dbReference type="InterPro" id="IPR029063">
    <property type="entry name" value="SAM-dependent_MTases_sf"/>
</dbReference>
<reference evidence="1 2" key="1">
    <citation type="journal article" date="2014" name="Mol. Biol. Evol.">
        <title>Massive expansion of Ubiquitination-related gene families within the Chlamydiae.</title>
        <authorList>
            <person name="Domman D."/>
            <person name="Collingro A."/>
            <person name="Lagkouvardos I."/>
            <person name="Gehre L."/>
            <person name="Weinmaier T."/>
            <person name="Rattei T."/>
            <person name="Subtil A."/>
            <person name="Horn M."/>
        </authorList>
    </citation>
    <scope>NUCLEOTIDE SEQUENCE [LARGE SCALE GENOMIC DNA]</scope>
    <source>
        <strain evidence="1 2">OEW1</strain>
    </source>
</reference>
<dbReference type="SUPFAM" id="SSF53335">
    <property type="entry name" value="S-adenosyl-L-methionine-dependent methyltransferases"/>
    <property type="match status" value="1"/>
</dbReference>
<dbReference type="Proteomes" id="UP000031307">
    <property type="component" value="Unassembled WGS sequence"/>
</dbReference>
<dbReference type="EMBL" id="JSAM01000056">
    <property type="protein sequence ID" value="KIA77889.1"/>
    <property type="molecule type" value="Genomic_DNA"/>
</dbReference>
<dbReference type="PATRIC" id="fig|83552.4.peg.930"/>
<accession>A0A0C1ENJ7</accession>
<comment type="caution">
    <text evidence="1">The sequence shown here is derived from an EMBL/GenBank/DDBJ whole genome shotgun (WGS) entry which is preliminary data.</text>
</comment>
<name>A0A0C1ENJ7_9BACT</name>
<gene>
    <name evidence="1" type="ORF">DB43_FL00040</name>
</gene>